<dbReference type="EMBL" id="JAMDKS010000043">
    <property type="protein sequence ID" value="MEE6113738.1"/>
    <property type="molecule type" value="Genomic_DNA"/>
</dbReference>
<gene>
    <name evidence="1" type="ORF">M5S25_11190</name>
</gene>
<evidence type="ECO:0000313" key="2">
    <source>
        <dbReference type="Proteomes" id="UP001352533"/>
    </source>
</evidence>
<reference evidence="1 2" key="1">
    <citation type="journal article" date="2022" name="Front. Microbiol.">
        <title>Commensal bacteria contribute to the growth of multidrug-resistant Avibacterium paragallinarum in chickens.</title>
        <authorList>
            <person name="Zhu J."/>
            <person name="Chen Y."/>
            <person name="Wu Y."/>
            <person name="Wang Y."/>
            <person name="Zhu K."/>
        </authorList>
    </citation>
    <scope>NUCLEOTIDE SEQUENCE [LARGE SCALE GENOMIC DNA]</scope>
    <source>
        <strain evidence="1 2">AV12</strain>
    </source>
</reference>
<name>A0ABU7QT22_AVIPA</name>
<accession>A0ABU7QT22</accession>
<dbReference type="Proteomes" id="UP001352533">
    <property type="component" value="Unassembled WGS sequence"/>
</dbReference>
<sequence>MNIEKLTLIVKRLAADLDVRLHENFNNGETLLEFKGKNRGVECCLFFSQQSKNKIKAYFSVGRYGYGNFSFSNHIYFNDEKSEKAIIRDLMQRLELAKINEKIDEVLAFKAKQQEEEDLKNAELAAFQRLIPFDNTNYRGFFTARTHGAYFELAQDKESLNLRVKNKDILLRICAAAAQILEEEAAKATTQK</sequence>
<protein>
    <submittedName>
        <fullName evidence="1">Uncharacterized protein</fullName>
    </submittedName>
</protein>
<evidence type="ECO:0000313" key="1">
    <source>
        <dbReference type="EMBL" id="MEE6113738.1"/>
    </source>
</evidence>
<keyword evidence="2" id="KW-1185">Reference proteome</keyword>
<dbReference type="RefSeq" id="WP_194752106.1">
    <property type="nucleotide sequence ID" value="NZ_JACEWB010000043.1"/>
</dbReference>
<proteinExistence type="predicted"/>
<comment type="caution">
    <text evidence="1">The sequence shown here is derived from an EMBL/GenBank/DDBJ whole genome shotgun (WGS) entry which is preliminary data.</text>
</comment>
<organism evidence="1 2">
    <name type="scientific">Avibacterium paragallinarum</name>
    <name type="common">Haemophilus gallinarum</name>
    <dbReference type="NCBI Taxonomy" id="728"/>
    <lineage>
        <taxon>Bacteria</taxon>
        <taxon>Pseudomonadati</taxon>
        <taxon>Pseudomonadota</taxon>
        <taxon>Gammaproteobacteria</taxon>
        <taxon>Pasteurellales</taxon>
        <taxon>Pasteurellaceae</taxon>
        <taxon>Avibacterium</taxon>
    </lineage>
</organism>